<keyword evidence="2" id="KW-1133">Transmembrane helix</keyword>
<feature type="transmembrane region" description="Helical" evidence="2">
    <location>
        <begin position="14"/>
        <end position="35"/>
    </location>
</feature>
<evidence type="ECO:0000256" key="1">
    <source>
        <dbReference type="SAM" id="Coils"/>
    </source>
</evidence>
<dbReference type="InterPro" id="IPR027981">
    <property type="entry name" value="DUF4446"/>
</dbReference>
<reference evidence="3" key="2">
    <citation type="submission" date="2021-04" db="EMBL/GenBank/DDBJ databases">
        <authorList>
            <person name="Gilroy R."/>
        </authorList>
    </citation>
    <scope>NUCLEOTIDE SEQUENCE</scope>
    <source>
        <strain evidence="3">CHK198-12963</strain>
    </source>
</reference>
<dbReference type="Pfam" id="PF14584">
    <property type="entry name" value="DUF4446"/>
    <property type="match status" value="1"/>
</dbReference>
<dbReference type="AlphaFoldDB" id="A0A9D2PST5"/>
<accession>A0A9D2PST5</accession>
<gene>
    <name evidence="3" type="ORF">H9931_00080</name>
</gene>
<evidence type="ECO:0000313" key="4">
    <source>
        <dbReference type="Proteomes" id="UP000823863"/>
    </source>
</evidence>
<feature type="coiled-coil region" evidence="1">
    <location>
        <begin position="54"/>
        <end position="88"/>
    </location>
</feature>
<organism evidence="3 4">
    <name type="scientific">Candidatus Enterocloster excrementigallinarum</name>
    <dbReference type="NCBI Taxonomy" id="2838558"/>
    <lineage>
        <taxon>Bacteria</taxon>
        <taxon>Bacillati</taxon>
        <taxon>Bacillota</taxon>
        <taxon>Clostridia</taxon>
        <taxon>Lachnospirales</taxon>
        <taxon>Lachnospiraceae</taxon>
        <taxon>Enterocloster</taxon>
    </lineage>
</organism>
<reference evidence="3" key="1">
    <citation type="journal article" date="2021" name="PeerJ">
        <title>Extensive microbial diversity within the chicken gut microbiome revealed by metagenomics and culture.</title>
        <authorList>
            <person name="Gilroy R."/>
            <person name="Ravi A."/>
            <person name="Getino M."/>
            <person name="Pursley I."/>
            <person name="Horton D.L."/>
            <person name="Alikhan N.F."/>
            <person name="Baker D."/>
            <person name="Gharbi K."/>
            <person name="Hall N."/>
            <person name="Watson M."/>
            <person name="Adriaenssens E.M."/>
            <person name="Foster-Nyarko E."/>
            <person name="Jarju S."/>
            <person name="Secka A."/>
            <person name="Antonio M."/>
            <person name="Oren A."/>
            <person name="Chaudhuri R.R."/>
            <person name="La Ragione R."/>
            <person name="Hildebrand F."/>
            <person name="Pallen M.J."/>
        </authorList>
    </citation>
    <scope>NUCLEOTIDE SEQUENCE</scope>
    <source>
        <strain evidence="3">CHK198-12963</strain>
    </source>
</reference>
<keyword evidence="1" id="KW-0175">Coiled coil</keyword>
<sequence length="170" mass="19413">MENSILNQLPFDPIYIMIVFLVLIAILLILIAWAFSKIRRLDRKFDYFMRGKDAESLEDVILDQIDEIKNLKAEDRATKDAMRSLNRNSRASFQKLGIVKYNAFKGMGGNLSTAIALLDYTNSGFILNCVHSREGCYIYVKEVDMGQTEIVLGNEEQEALEQAMGYVKRS</sequence>
<name>A0A9D2PST5_9FIRM</name>
<comment type="caution">
    <text evidence="3">The sequence shown here is derived from an EMBL/GenBank/DDBJ whole genome shotgun (WGS) entry which is preliminary data.</text>
</comment>
<keyword evidence="2" id="KW-0472">Membrane</keyword>
<protein>
    <submittedName>
        <fullName evidence="3">DUF4446 family protein</fullName>
    </submittedName>
</protein>
<evidence type="ECO:0000256" key="2">
    <source>
        <dbReference type="SAM" id="Phobius"/>
    </source>
</evidence>
<proteinExistence type="predicted"/>
<evidence type="ECO:0000313" key="3">
    <source>
        <dbReference type="EMBL" id="HJC65106.1"/>
    </source>
</evidence>
<keyword evidence="2" id="KW-0812">Transmembrane</keyword>
<dbReference type="Proteomes" id="UP000823863">
    <property type="component" value="Unassembled WGS sequence"/>
</dbReference>
<dbReference type="EMBL" id="DWWB01000001">
    <property type="protein sequence ID" value="HJC65106.1"/>
    <property type="molecule type" value="Genomic_DNA"/>
</dbReference>